<dbReference type="Proteomes" id="UP000030669">
    <property type="component" value="Unassembled WGS sequence"/>
</dbReference>
<dbReference type="InterPro" id="IPR032675">
    <property type="entry name" value="LRR_dom_sf"/>
</dbReference>
<dbReference type="SUPFAM" id="SSF52047">
    <property type="entry name" value="RNI-like"/>
    <property type="match status" value="1"/>
</dbReference>
<sequence>MDTSFAGPRLLRKLKSLAPLLEMCMTRSRDRALDVSFVVDSQPPPDLDDECLRPWRACMLRCRVLSLDVTDRMLEKLLDCDAELPFLERLSYGSKSREGEAVMPFPGLRMPQLKSVTFGNVVSTHTSFLETVSRQLTDIAIHYHTLSPDCLAQLQDSPNLKALTLTSLLMADGDYEDVYFPTLEKLSCSFHAGDYRDVLACMEVPNLRTLRLEAWGEHPLVPLVTLVVQAYNLQLERLYLEGCELLDDIPQFRELLKSLPSLVHLAVHTDYHSKLSMDFAFNCLVYRKAENGTALVPQLRTLAIDLSSKKWNVLPMDSTISAISESRRSGPRICMLDSLFIVIRCYVPSYYKYVNARTYELSGTRKVVVGGSDRSSHYFSTFQ</sequence>
<evidence type="ECO:0000313" key="1">
    <source>
        <dbReference type="EMBL" id="EPQ52949.1"/>
    </source>
</evidence>
<proteinExistence type="predicted"/>
<keyword evidence="2" id="KW-1185">Reference proteome</keyword>
<protein>
    <recommendedName>
        <fullName evidence="3">F-box domain-containing protein</fullName>
    </recommendedName>
</protein>
<dbReference type="AlphaFoldDB" id="S7RJY6"/>
<dbReference type="KEGG" id="gtr:GLOTRDRAFT_131234"/>
<dbReference type="HOGENOM" id="CLU_729681_0_0_1"/>
<name>S7RJY6_GLOTA</name>
<gene>
    <name evidence="1" type="ORF">GLOTRDRAFT_131234</name>
</gene>
<dbReference type="Gene3D" id="3.80.10.10">
    <property type="entry name" value="Ribonuclease Inhibitor"/>
    <property type="match status" value="1"/>
</dbReference>
<dbReference type="GeneID" id="19302274"/>
<organism evidence="1 2">
    <name type="scientific">Gloeophyllum trabeum (strain ATCC 11539 / FP-39264 / Madison 617)</name>
    <name type="common">Brown rot fungus</name>
    <dbReference type="NCBI Taxonomy" id="670483"/>
    <lineage>
        <taxon>Eukaryota</taxon>
        <taxon>Fungi</taxon>
        <taxon>Dikarya</taxon>
        <taxon>Basidiomycota</taxon>
        <taxon>Agaricomycotina</taxon>
        <taxon>Agaricomycetes</taxon>
        <taxon>Gloeophyllales</taxon>
        <taxon>Gloeophyllaceae</taxon>
        <taxon>Gloeophyllum</taxon>
    </lineage>
</organism>
<dbReference type="RefSeq" id="XP_007868277.1">
    <property type="nucleotide sequence ID" value="XM_007870086.1"/>
</dbReference>
<evidence type="ECO:0008006" key="3">
    <source>
        <dbReference type="Google" id="ProtNLM"/>
    </source>
</evidence>
<evidence type="ECO:0000313" key="2">
    <source>
        <dbReference type="Proteomes" id="UP000030669"/>
    </source>
</evidence>
<dbReference type="EMBL" id="KB469306">
    <property type="protein sequence ID" value="EPQ52949.1"/>
    <property type="molecule type" value="Genomic_DNA"/>
</dbReference>
<accession>S7RJY6</accession>
<reference evidence="1 2" key="1">
    <citation type="journal article" date="2012" name="Science">
        <title>The Paleozoic origin of enzymatic lignin decomposition reconstructed from 31 fungal genomes.</title>
        <authorList>
            <person name="Floudas D."/>
            <person name="Binder M."/>
            <person name="Riley R."/>
            <person name="Barry K."/>
            <person name="Blanchette R.A."/>
            <person name="Henrissat B."/>
            <person name="Martinez A.T."/>
            <person name="Otillar R."/>
            <person name="Spatafora J.W."/>
            <person name="Yadav J.S."/>
            <person name="Aerts A."/>
            <person name="Benoit I."/>
            <person name="Boyd A."/>
            <person name="Carlson A."/>
            <person name="Copeland A."/>
            <person name="Coutinho P.M."/>
            <person name="de Vries R.P."/>
            <person name="Ferreira P."/>
            <person name="Findley K."/>
            <person name="Foster B."/>
            <person name="Gaskell J."/>
            <person name="Glotzer D."/>
            <person name="Gorecki P."/>
            <person name="Heitman J."/>
            <person name="Hesse C."/>
            <person name="Hori C."/>
            <person name="Igarashi K."/>
            <person name="Jurgens J.A."/>
            <person name="Kallen N."/>
            <person name="Kersten P."/>
            <person name="Kohler A."/>
            <person name="Kuees U."/>
            <person name="Kumar T.K.A."/>
            <person name="Kuo A."/>
            <person name="LaButti K."/>
            <person name="Larrondo L.F."/>
            <person name="Lindquist E."/>
            <person name="Ling A."/>
            <person name="Lombard V."/>
            <person name="Lucas S."/>
            <person name="Lundell T."/>
            <person name="Martin R."/>
            <person name="McLaughlin D.J."/>
            <person name="Morgenstern I."/>
            <person name="Morin E."/>
            <person name="Murat C."/>
            <person name="Nagy L.G."/>
            <person name="Nolan M."/>
            <person name="Ohm R.A."/>
            <person name="Patyshakuliyeva A."/>
            <person name="Rokas A."/>
            <person name="Ruiz-Duenas F.J."/>
            <person name="Sabat G."/>
            <person name="Salamov A."/>
            <person name="Samejima M."/>
            <person name="Schmutz J."/>
            <person name="Slot J.C."/>
            <person name="St John F."/>
            <person name="Stenlid J."/>
            <person name="Sun H."/>
            <person name="Sun S."/>
            <person name="Syed K."/>
            <person name="Tsang A."/>
            <person name="Wiebenga A."/>
            <person name="Young D."/>
            <person name="Pisabarro A."/>
            <person name="Eastwood D.C."/>
            <person name="Martin F."/>
            <person name="Cullen D."/>
            <person name="Grigoriev I.V."/>
            <person name="Hibbett D.S."/>
        </authorList>
    </citation>
    <scope>NUCLEOTIDE SEQUENCE [LARGE SCALE GENOMIC DNA]</scope>
    <source>
        <strain evidence="1 2">ATCC 11539</strain>
    </source>
</reference>